<accession>A0AA38VNQ8</accession>
<evidence type="ECO:0000313" key="2">
    <source>
        <dbReference type="Proteomes" id="UP001174694"/>
    </source>
</evidence>
<gene>
    <name evidence="1" type="ORF">NKR23_g1921</name>
</gene>
<sequence>MSATPDAWLNRHILDRDENLVKEWLAIPESKREHRPIPKEQKIAAVMIDGGWPEFLLLLATGAITPETPVGWKGTRLGDIPKYVNKTVLEDMMDQVQTDAITFAESDPHQYQKILDRALLALVRRLDEERNEAHSAVFNSLDSKIISSLRFLGANPYAAVSGGVSAFSLAVKFQVHKVKGHQVIGITEGGLAMQFIEDAWNRNYLLTDEACGLADVLDGENTIIECRMQHIREWKNSLRQGDTRDIEEGIRQRVGHDSLYFLRNLREHRFMSSGTYATWDPCIQQLSARQLSARQLPSNVDISTELQAAPESMSIRQPKRPKNMLIFGVDFGWNENSGWNVAELKSMAPSEPSSSLFVFDRAGKPPAPARVAMKTQSHPRKLAGILQPTIRAYPSIITF</sequence>
<dbReference type="Proteomes" id="UP001174694">
    <property type="component" value="Unassembled WGS sequence"/>
</dbReference>
<organism evidence="1 2">
    <name type="scientific">Pleurostoma richardsiae</name>
    <dbReference type="NCBI Taxonomy" id="41990"/>
    <lineage>
        <taxon>Eukaryota</taxon>
        <taxon>Fungi</taxon>
        <taxon>Dikarya</taxon>
        <taxon>Ascomycota</taxon>
        <taxon>Pezizomycotina</taxon>
        <taxon>Sordariomycetes</taxon>
        <taxon>Sordariomycetidae</taxon>
        <taxon>Calosphaeriales</taxon>
        <taxon>Pleurostomataceae</taxon>
        <taxon>Pleurostoma</taxon>
    </lineage>
</organism>
<proteinExistence type="predicted"/>
<evidence type="ECO:0000313" key="1">
    <source>
        <dbReference type="EMBL" id="KAJ9155316.1"/>
    </source>
</evidence>
<comment type="caution">
    <text evidence="1">The sequence shown here is derived from an EMBL/GenBank/DDBJ whole genome shotgun (WGS) entry which is preliminary data.</text>
</comment>
<dbReference type="EMBL" id="JANBVO010000003">
    <property type="protein sequence ID" value="KAJ9155316.1"/>
    <property type="molecule type" value="Genomic_DNA"/>
</dbReference>
<protein>
    <submittedName>
        <fullName evidence="1">Uncharacterized protein</fullName>
    </submittedName>
</protein>
<name>A0AA38VNQ8_9PEZI</name>
<reference evidence="1" key="1">
    <citation type="submission" date="2022-07" db="EMBL/GenBank/DDBJ databases">
        <title>Fungi with potential for degradation of polypropylene.</title>
        <authorList>
            <person name="Gostincar C."/>
        </authorList>
    </citation>
    <scope>NUCLEOTIDE SEQUENCE</scope>
    <source>
        <strain evidence="1">EXF-13308</strain>
    </source>
</reference>
<dbReference type="AlphaFoldDB" id="A0AA38VNQ8"/>
<keyword evidence="2" id="KW-1185">Reference proteome</keyword>